<reference evidence="3" key="1">
    <citation type="submission" date="2016-01" db="EMBL/GenBank/DDBJ databases">
        <authorList>
            <person name="Peeters Charlotte."/>
        </authorList>
    </citation>
    <scope>NUCLEOTIDE SEQUENCE [LARGE SCALE GENOMIC DNA]</scope>
</reference>
<dbReference type="SUPFAM" id="SSF55144">
    <property type="entry name" value="LigT-like"/>
    <property type="match status" value="1"/>
</dbReference>
<evidence type="ECO:0000256" key="1">
    <source>
        <dbReference type="ARBA" id="ARBA00022801"/>
    </source>
</evidence>
<keyword evidence="1" id="KW-0378">Hydrolase</keyword>
<dbReference type="Pfam" id="PF13563">
    <property type="entry name" value="2_5_RNA_ligase2"/>
    <property type="match status" value="1"/>
</dbReference>
<organism evidence="2 3">
    <name type="scientific">Caballeronia temeraria</name>
    <dbReference type="NCBI Taxonomy" id="1777137"/>
    <lineage>
        <taxon>Bacteria</taxon>
        <taxon>Pseudomonadati</taxon>
        <taxon>Pseudomonadota</taxon>
        <taxon>Betaproteobacteria</taxon>
        <taxon>Burkholderiales</taxon>
        <taxon>Burkholderiaceae</taxon>
        <taxon>Caballeronia</taxon>
    </lineage>
</organism>
<dbReference type="EMBL" id="FCOI02000007">
    <property type="protein sequence ID" value="SAK58715.1"/>
    <property type="molecule type" value="Genomic_DNA"/>
</dbReference>
<dbReference type="AlphaFoldDB" id="A0A158ALV2"/>
<dbReference type="GO" id="GO:0008664">
    <property type="term" value="F:RNA 2',3'-cyclic 3'-phosphodiesterase activity"/>
    <property type="evidence" value="ECO:0007669"/>
    <property type="project" value="InterPro"/>
</dbReference>
<dbReference type="GO" id="GO:0004113">
    <property type="term" value="F:2',3'-cyclic-nucleotide 3'-phosphodiesterase activity"/>
    <property type="evidence" value="ECO:0007669"/>
    <property type="project" value="InterPro"/>
</dbReference>
<dbReference type="Gene3D" id="3.90.1140.10">
    <property type="entry name" value="Cyclic phosphodiesterase"/>
    <property type="match status" value="1"/>
</dbReference>
<accession>A0A158ALV2</accession>
<gene>
    <name evidence="2" type="ORF">AWB76_02615</name>
</gene>
<protein>
    <submittedName>
        <fullName evidence="2">2'-5' RNA ligase</fullName>
    </submittedName>
</protein>
<dbReference type="STRING" id="1777137.AWB76_02615"/>
<evidence type="ECO:0000313" key="3">
    <source>
        <dbReference type="Proteomes" id="UP000054624"/>
    </source>
</evidence>
<evidence type="ECO:0000313" key="2">
    <source>
        <dbReference type="EMBL" id="SAK58715.1"/>
    </source>
</evidence>
<sequence length="191" mass="20876">MSDAAPDRERSARVTDSLFFALYPDAAAAARIADLAARLRIEHKLKARASPADRLHVTLHYLGAFAGVPADIAAQACAAASRIALPPVEVTLDRIESFSGRRAKHPLVLLGDVTGPLDALEHALGAALESASIPLKRHPHFIPHVTLLYDEHRVPRQQVEPIAWTAREFALVRSLLGQSRYEVLARWPLVP</sequence>
<dbReference type="GO" id="GO:0016874">
    <property type="term" value="F:ligase activity"/>
    <property type="evidence" value="ECO:0007669"/>
    <property type="project" value="UniProtKB-KW"/>
</dbReference>
<name>A0A158ALV2_9BURK</name>
<dbReference type="RefSeq" id="WP_061160481.1">
    <property type="nucleotide sequence ID" value="NZ_FCOI02000007.1"/>
</dbReference>
<dbReference type="PANTHER" id="PTHR35561:SF1">
    <property type="entry name" value="RNA 2',3'-CYCLIC PHOSPHODIESTERASE"/>
    <property type="match status" value="1"/>
</dbReference>
<dbReference type="InterPro" id="IPR009097">
    <property type="entry name" value="Cyclic_Pdiesterase"/>
</dbReference>
<dbReference type="PANTHER" id="PTHR35561">
    <property type="entry name" value="RNA 2',3'-CYCLIC PHOSPHODIESTERASE"/>
    <property type="match status" value="1"/>
</dbReference>
<dbReference type="InterPro" id="IPR004175">
    <property type="entry name" value="RNA_CPDase"/>
</dbReference>
<dbReference type="OrthoDB" id="7061261at2"/>
<proteinExistence type="predicted"/>
<dbReference type="Proteomes" id="UP000054624">
    <property type="component" value="Unassembled WGS sequence"/>
</dbReference>
<keyword evidence="2" id="KW-0436">Ligase</keyword>
<dbReference type="NCBIfam" id="TIGR02258">
    <property type="entry name" value="2_5_ligase"/>
    <property type="match status" value="1"/>
</dbReference>
<keyword evidence="3" id="KW-1185">Reference proteome</keyword>